<dbReference type="GO" id="GO:0006434">
    <property type="term" value="P:seryl-tRNA aminoacylation"/>
    <property type="evidence" value="ECO:0007669"/>
    <property type="project" value="UniProtKB-UniRule"/>
</dbReference>
<dbReference type="InterPro" id="IPR002317">
    <property type="entry name" value="Ser-tRNA-ligase_type_1"/>
</dbReference>
<dbReference type="UniPathway" id="UPA00906">
    <property type="reaction ID" value="UER00895"/>
</dbReference>
<feature type="binding site" evidence="12 14">
    <location>
        <begin position="263"/>
        <end position="265"/>
    </location>
    <ligand>
        <name>ATP</name>
        <dbReference type="ChEBI" id="CHEBI:30616"/>
    </ligand>
</feature>
<dbReference type="STRING" id="1817864.A2Z21_02285"/>
<dbReference type="InterPro" id="IPR010978">
    <property type="entry name" value="tRNA-bd_arm"/>
</dbReference>
<accession>A0A1F5V1N6</accession>
<dbReference type="PIRSF" id="PIRSF001529">
    <property type="entry name" value="Ser-tRNA-synth_IIa"/>
    <property type="match status" value="1"/>
</dbReference>
<name>A0A1F5V1N6_FRAXR</name>
<evidence type="ECO:0000256" key="8">
    <source>
        <dbReference type="ARBA" id="ARBA00022917"/>
    </source>
</evidence>
<comment type="subunit">
    <text evidence="12">Homodimer. The tRNA molecule binds across the dimer.</text>
</comment>
<keyword evidence="7 12" id="KW-0067">ATP-binding</keyword>
<dbReference type="Gene3D" id="1.10.287.40">
    <property type="entry name" value="Serine-tRNA synthetase, tRNA binding domain"/>
    <property type="match status" value="1"/>
</dbReference>
<gene>
    <name evidence="12" type="primary">serS</name>
    <name evidence="17" type="ORF">A2Z21_02285</name>
</gene>
<feature type="binding site" evidence="13">
    <location>
        <position position="384"/>
    </location>
    <ligand>
        <name>L-serine</name>
        <dbReference type="ChEBI" id="CHEBI:33384"/>
    </ligand>
</feature>
<evidence type="ECO:0000313" key="17">
    <source>
        <dbReference type="EMBL" id="OGF57333.1"/>
    </source>
</evidence>
<dbReference type="GO" id="GO:0004828">
    <property type="term" value="F:serine-tRNA ligase activity"/>
    <property type="evidence" value="ECO:0007669"/>
    <property type="project" value="UniProtKB-UniRule"/>
</dbReference>
<evidence type="ECO:0000256" key="14">
    <source>
        <dbReference type="PIRSR" id="PIRSR001529-2"/>
    </source>
</evidence>
<evidence type="ECO:0000256" key="10">
    <source>
        <dbReference type="ARBA" id="ARBA00047929"/>
    </source>
</evidence>
<evidence type="ECO:0000256" key="15">
    <source>
        <dbReference type="SAM" id="Coils"/>
    </source>
</evidence>
<comment type="caution">
    <text evidence="12">Lacks conserved residue(s) required for the propagation of feature annotation.</text>
</comment>
<evidence type="ECO:0000256" key="11">
    <source>
        <dbReference type="ARBA" id="ARBA00048823"/>
    </source>
</evidence>
<evidence type="ECO:0000313" key="18">
    <source>
        <dbReference type="Proteomes" id="UP000179157"/>
    </source>
</evidence>
<evidence type="ECO:0000256" key="7">
    <source>
        <dbReference type="ARBA" id="ARBA00022840"/>
    </source>
</evidence>
<protein>
    <recommendedName>
        <fullName evidence="12">Serine--tRNA ligase</fullName>
        <ecNumber evidence="12">6.1.1.11</ecNumber>
    </recommendedName>
    <alternativeName>
        <fullName evidence="12">Seryl-tRNA synthetase</fullName>
        <shortName evidence="12">SerRS</shortName>
    </alternativeName>
    <alternativeName>
        <fullName evidence="12">Seryl-tRNA(Ser/Sec) synthetase</fullName>
    </alternativeName>
</protein>
<dbReference type="InterPro" id="IPR042103">
    <property type="entry name" value="SerRS_1_N_sf"/>
</dbReference>
<keyword evidence="9 12" id="KW-0030">Aminoacyl-tRNA synthetase</keyword>
<dbReference type="Pfam" id="PF02403">
    <property type="entry name" value="Seryl_tRNA_N"/>
    <property type="match status" value="1"/>
</dbReference>
<dbReference type="CDD" id="cd00770">
    <property type="entry name" value="SerRS_core"/>
    <property type="match status" value="1"/>
</dbReference>
<evidence type="ECO:0000256" key="2">
    <source>
        <dbReference type="ARBA" id="ARBA00005045"/>
    </source>
</evidence>
<dbReference type="GO" id="GO:0005524">
    <property type="term" value="F:ATP binding"/>
    <property type="evidence" value="ECO:0007669"/>
    <property type="project" value="UniProtKB-UniRule"/>
</dbReference>
<dbReference type="InterPro" id="IPR015866">
    <property type="entry name" value="Ser-tRNA-synth_1_N"/>
</dbReference>
<evidence type="ECO:0000256" key="9">
    <source>
        <dbReference type="ARBA" id="ARBA00023146"/>
    </source>
</evidence>
<reference evidence="17 18" key="1">
    <citation type="journal article" date="2016" name="Nat. Commun.">
        <title>Thousands of microbial genomes shed light on interconnected biogeochemical processes in an aquifer system.</title>
        <authorList>
            <person name="Anantharaman K."/>
            <person name="Brown C.T."/>
            <person name="Hug L.A."/>
            <person name="Sharon I."/>
            <person name="Castelle C.J."/>
            <person name="Probst A.J."/>
            <person name="Thomas B.C."/>
            <person name="Singh A."/>
            <person name="Wilkins M.J."/>
            <person name="Karaoz U."/>
            <person name="Brodie E.L."/>
            <person name="Williams K.H."/>
            <person name="Hubbard S.S."/>
            <person name="Banfield J.F."/>
        </authorList>
    </citation>
    <scope>NUCLEOTIDE SEQUENCE [LARGE SCALE GENOMIC DNA]</scope>
    <source>
        <strain evidence="18">RBG_16_55_9</strain>
    </source>
</reference>
<evidence type="ECO:0000256" key="12">
    <source>
        <dbReference type="HAMAP-Rule" id="MF_00176"/>
    </source>
</evidence>
<keyword evidence="5 12" id="KW-0436">Ligase</keyword>
<dbReference type="EMBL" id="MFGX01000014">
    <property type="protein sequence ID" value="OGF57333.1"/>
    <property type="molecule type" value="Genomic_DNA"/>
</dbReference>
<dbReference type="InterPro" id="IPR002314">
    <property type="entry name" value="aa-tRNA-synt_IIb"/>
</dbReference>
<evidence type="ECO:0000256" key="3">
    <source>
        <dbReference type="ARBA" id="ARBA00010728"/>
    </source>
</evidence>
<comment type="catalytic activity">
    <reaction evidence="11 12">
        <text>tRNA(Ser) + L-serine + ATP = L-seryl-tRNA(Ser) + AMP + diphosphate + H(+)</text>
        <dbReference type="Rhea" id="RHEA:12292"/>
        <dbReference type="Rhea" id="RHEA-COMP:9669"/>
        <dbReference type="Rhea" id="RHEA-COMP:9703"/>
        <dbReference type="ChEBI" id="CHEBI:15378"/>
        <dbReference type="ChEBI" id="CHEBI:30616"/>
        <dbReference type="ChEBI" id="CHEBI:33019"/>
        <dbReference type="ChEBI" id="CHEBI:33384"/>
        <dbReference type="ChEBI" id="CHEBI:78442"/>
        <dbReference type="ChEBI" id="CHEBI:78533"/>
        <dbReference type="ChEBI" id="CHEBI:456215"/>
        <dbReference type="EC" id="6.1.1.11"/>
    </reaction>
</comment>
<dbReference type="PRINTS" id="PR00981">
    <property type="entry name" value="TRNASYNTHSER"/>
</dbReference>
<dbReference type="GO" id="GO:0016260">
    <property type="term" value="P:selenocysteine biosynthetic process"/>
    <property type="evidence" value="ECO:0007669"/>
    <property type="project" value="UniProtKB-UniRule"/>
</dbReference>
<keyword evidence="15" id="KW-0175">Coiled coil</keyword>
<dbReference type="AlphaFoldDB" id="A0A1F5V1N6"/>
<feature type="binding site" evidence="12">
    <location>
        <position position="386"/>
    </location>
    <ligand>
        <name>L-serine</name>
        <dbReference type="ChEBI" id="CHEBI:33384"/>
    </ligand>
</feature>
<keyword evidence="4 12" id="KW-0963">Cytoplasm</keyword>
<dbReference type="InterPro" id="IPR033729">
    <property type="entry name" value="SerRS_core"/>
</dbReference>
<feature type="domain" description="Aminoacyl-transfer RNA synthetases class-II family profile" evidence="16">
    <location>
        <begin position="140"/>
        <end position="411"/>
    </location>
</feature>
<dbReference type="InterPro" id="IPR045864">
    <property type="entry name" value="aa-tRNA-synth_II/BPL/LPL"/>
</dbReference>
<feature type="coiled-coil region" evidence="15">
    <location>
        <begin position="37"/>
        <end position="104"/>
    </location>
</feature>
<dbReference type="Proteomes" id="UP000179157">
    <property type="component" value="Unassembled WGS sequence"/>
</dbReference>
<feature type="binding site" evidence="12 13">
    <location>
        <position position="286"/>
    </location>
    <ligand>
        <name>L-serine</name>
        <dbReference type="ChEBI" id="CHEBI:33384"/>
    </ligand>
</feature>
<dbReference type="NCBIfam" id="TIGR00414">
    <property type="entry name" value="serS"/>
    <property type="match status" value="1"/>
</dbReference>
<evidence type="ECO:0000256" key="1">
    <source>
        <dbReference type="ARBA" id="ARBA00004496"/>
    </source>
</evidence>
<evidence type="ECO:0000256" key="5">
    <source>
        <dbReference type="ARBA" id="ARBA00022598"/>
    </source>
</evidence>
<evidence type="ECO:0000259" key="16">
    <source>
        <dbReference type="PROSITE" id="PS50862"/>
    </source>
</evidence>
<dbReference type="SUPFAM" id="SSF55681">
    <property type="entry name" value="Class II aaRS and biotin synthetases"/>
    <property type="match status" value="1"/>
</dbReference>
<keyword evidence="8 12" id="KW-0648">Protein biosynthesis</keyword>
<organism evidence="17 18">
    <name type="scientific">Fraserbacteria sp. (strain RBG_16_55_9)</name>
    <dbReference type="NCBI Taxonomy" id="1817864"/>
    <lineage>
        <taxon>Bacteria</taxon>
        <taxon>Candidatus Fraseribacteriota</taxon>
    </lineage>
</organism>
<dbReference type="GO" id="GO:0005737">
    <property type="term" value="C:cytoplasm"/>
    <property type="evidence" value="ECO:0007669"/>
    <property type="project" value="UniProtKB-SubCell"/>
</dbReference>
<dbReference type="EC" id="6.1.1.11" evidence="12"/>
<feature type="binding site" evidence="12">
    <location>
        <begin position="232"/>
        <end position="234"/>
    </location>
    <ligand>
        <name>L-serine</name>
        <dbReference type="ChEBI" id="CHEBI:33384"/>
    </ligand>
</feature>
<keyword evidence="6 12" id="KW-0547">Nucleotide-binding</keyword>
<comment type="similarity">
    <text evidence="3 12">Belongs to the class-II aminoacyl-tRNA synthetase family. Type-1 seryl-tRNA synthetase subfamily.</text>
</comment>
<comment type="subcellular location">
    <subcellularLocation>
        <location evidence="1 12">Cytoplasm</location>
    </subcellularLocation>
</comment>
<evidence type="ECO:0000256" key="4">
    <source>
        <dbReference type="ARBA" id="ARBA00022490"/>
    </source>
</evidence>
<evidence type="ECO:0000256" key="6">
    <source>
        <dbReference type="ARBA" id="ARBA00022741"/>
    </source>
</evidence>
<dbReference type="PANTHER" id="PTHR43697">
    <property type="entry name" value="SERYL-TRNA SYNTHETASE"/>
    <property type="match status" value="1"/>
</dbReference>
<comment type="pathway">
    <text evidence="2 12">Aminoacyl-tRNA biosynthesis; selenocysteinyl-tRNA(Sec) biosynthesis; L-seryl-tRNA(Sec) from L-serine and tRNA(Sec): step 1/1.</text>
</comment>
<feature type="binding site" evidence="13">
    <location>
        <position position="232"/>
    </location>
    <ligand>
        <name>L-serine</name>
        <dbReference type="ChEBI" id="CHEBI:33384"/>
    </ligand>
</feature>
<dbReference type="PROSITE" id="PS50862">
    <property type="entry name" value="AA_TRNA_LIGASE_II"/>
    <property type="match status" value="1"/>
</dbReference>
<feature type="binding site" evidence="13">
    <location>
        <position position="263"/>
    </location>
    <ligand>
        <name>L-serine</name>
        <dbReference type="ChEBI" id="CHEBI:33384"/>
    </ligand>
</feature>
<proteinExistence type="inferred from homology"/>
<comment type="caution">
    <text evidence="17">The sequence shown here is derived from an EMBL/GenBank/DDBJ whole genome shotgun (WGS) entry which is preliminary data.</text>
</comment>
<comment type="domain">
    <text evidence="12">Consists of two distinct domains, a catalytic core and a N-terminal extension that is involved in tRNA binding.</text>
</comment>
<feature type="binding site" evidence="12 14">
    <location>
        <begin position="350"/>
        <end position="353"/>
    </location>
    <ligand>
        <name>ATP</name>
        <dbReference type="ChEBI" id="CHEBI:30616"/>
    </ligand>
</feature>
<sequence>MLDIKAIREQPKEIENKLKARDPALSLDRLLLLDERRRKSIQEVETLKNQRNKASEEIARFKTAQREEEAQARIREMRQTAERIKTLEDELAATEEELNNLLIRLPNLPHESVPVSMRKEDKIVVREHKTLPTFEFEPKHHLDLGEELGILDFPRAARIAGARFPLYKGWGARLEMALINFFLDFHFTQTGYTPILPPYLGNSETMFTASQLPKFKDDVYYIEKDDLYLNPTAETLLCSLHRDEILEASQLPLKYMAYTACFRREAGAAGEEERGLIRMHQFNKVELFKFTRAEDSFDELESLVRDAEAVLQPLDLHYRVVLLPTSDIAAQSAKTYDLEVWIPSQRRYYEVSSCSNCTDYQARRGSIRYRPEPGAKPEYVHTLNGSALATSRLLSALLETNQRADGSVVIPEVLRDYVGGSVIQP</sequence>
<evidence type="ECO:0000256" key="13">
    <source>
        <dbReference type="PIRSR" id="PIRSR001529-1"/>
    </source>
</evidence>
<dbReference type="Pfam" id="PF00587">
    <property type="entry name" value="tRNA-synt_2b"/>
    <property type="match status" value="1"/>
</dbReference>
<dbReference type="Gene3D" id="3.30.930.10">
    <property type="entry name" value="Bira Bifunctional Protein, Domain 2"/>
    <property type="match status" value="1"/>
</dbReference>
<dbReference type="SUPFAM" id="SSF46589">
    <property type="entry name" value="tRNA-binding arm"/>
    <property type="match status" value="1"/>
</dbReference>
<comment type="function">
    <text evidence="12">Catalyzes the attachment of serine to tRNA(Ser). Is also able to aminoacylate tRNA(Sec) with serine, to form the misacylated tRNA L-seryl-tRNA(Sec), which will be further converted into selenocysteinyl-tRNA(Sec).</text>
</comment>
<dbReference type="HAMAP" id="MF_00176">
    <property type="entry name" value="Ser_tRNA_synth_type1"/>
    <property type="match status" value="1"/>
</dbReference>
<dbReference type="InterPro" id="IPR006195">
    <property type="entry name" value="aa-tRNA-synth_II"/>
</dbReference>
<comment type="catalytic activity">
    <reaction evidence="10 12">
        <text>tRNA(Sec) + L-serine + ATP = L-seryl-tRNA(Sec) + AMP + diphosphate + H(+)</text>
        <dbReference type="Rhea" id="RHEA:42580"/>
        <dbReference type="Rhea" id="RHEA-COMP:9742"/>
        <dbReference type="Rhea" id="RHEA-COMP:10128"/>
        <dbReference type="ChEBI" id="CHEBI:15378"/>
        <dbReference type="ChEBI" id="CHEBI:30616"/>
        <dbReference type="ChEBI" id="CHEBI:33019"/>
        <dbReference type="ChEBI" id="CHEBI:33384"/>
        <dbReference type="ChEBI" id="CHEBI:78442"/>
        <dbReference type="ChEBI" id="CHEBI:78533"/>
        <dbReference type="ChEBI" id="CHEBI:456215"/>
        <dbReference type="EC" id="6.1.1.11"/>
    </reaction>
</comment>
<dbReference type="PANTHER" id="PTHR43697:SF1">
    <property type="entry name" value="SERINE--TRNA LIGASE"/>
    <property type="match status" value="1"/>
</dbReference>